<evidence type="ECO:0000313" key="3">
    <source>
        <dbReference type="Proteomes" id="UP000654279"/>
    </source>
</evidence>
<accession>A0A926HMF5</accession>
<dbReference type="InterPro" id="IPR038071">
    <property type="entry name" value="UROD/MetE-like_sf"/>
</dbReference>
<keyword evidence="3" id="KW-1185">Reference proteome</keyword>
<protein>
    <recommendedName>
        <fullName evidence="1">Uroporphyrinogen decarboxylase (URO-D) domain-containing protein</fullName>
    </recommendedName>
</protein>
<dbReference type="InterPro" id="IPR000257">
    <property type="entry name" value="Uroporphyrinogen_deCOase"/>
</dbReference>
<dbReference type="Gene3D" id="3.20.20.210">
    <property type="match status" value="1"/>
</dbReference>
<dbReference type="Pfam" id="PF01208">
    <property type="entry name" value="URO-D"/>
    <property type="match status" value="1"/>
</dbReference>
<dbReference type="RefSeq" id="WP_249284549.1">
    <property type="nucleotide sequence ID" value="NZ_JACRSO010000001.1"/>
</dbReference>
<comment type="caution">
    <text evidence="2">The sequence shown here is derived from an EMBL/GenBank/DDBJ whole genome shotgun (WGS) entry which is preliminary data.</text>
</comment>
<dbReference type="SUPFAM" id="SSF51726">
    <property type="entry name" value="UROD/MetE-like"/>
    <property type="match status" value="1"/>
</dbReference>
<name>A0A926HMF5_9FIRM</name>
<dbReference type="GO" id="GO:0006779">
    <property type="term" value="P:porphyrin-containing compound biosynthetic process"/>
    <property type="evidence" value="ECO:0007669"/>
    <property type="project" value="InterPro"/>
</dbReference>
<proteinExistence type="predicted"/>
<evidence type="ECO:0000313" key="2">
    <source>
        <dbReference type="EMBL" id="MBC8528560.1"/>
    </source>
</evidence>
<sequence length="317" mass="35922">MDKKTRTLKAFRGEKVDRPPYTFWHHFSGDQTFGRPNVAAHAKFYRESGEDFLKMMCDGYMYTPLGIEVKSASDWDHIRLPKLDDPFITQQVDKIKMFRDLEGEACVFYNMFAAFSNIRFATSDELVMAHMRENRPAVLRALDAVAQVSAEMARLFVQEGGATGVFLPIQGGERDRFSVEEYKEYISPSDLVTIRAANAVSDYNIVHLCGWAGIQNHLDAWRDYPAAVINWDVHTDKMSLKEGKTYFTHCNAVMGGFDNKAQSVIYHADKAALQQYTRELVAQAGKDGLVLSSDCSLDESIPYERLVWIGEALDSLI</sequence>
<gene>
    <name evidence="2" type="ORF">H8699_03795</name>
</gene>
<organism evidence="2 3">
    <name type="scientific">Luoshenia tenuis</name>
    <dbReference type="NCBI Taxonomy" id="2763654"/>
    <lineage>
        <taxon>Bacteria</taxon>
        <taxon>Bacillati</taxon>
        <taxon>Bacillota</taxon>
        <taxon>Clostridia</taxon>
        <taxon>Christensenellales</taxon>
        <taxon>Christensenellaceae</taxon>
        <taxon>Luoshenia</taxon>
    </lineage>
</organism>
<dbReference type="AlphaFoldDB" id="A0A926HMF5"/>
<evidence type="ECO:0000259" key="1">
    <source>
        <dbReference type="Pfam" id="PF01208"/>
    </source>
</evidence>
<dbReference type="GO" id="GO:0004853">
    <property type="term" value="F:uroporphyrinogen decarboxylase activity"/>
    <property type="evidence" value="ECO:0007669"/>
    <property type="project" value="InterPro"/>
</dbReference>
<dbReference type="Proteomes" id="UP000654279">
    <property type="component" value="Unassembled WGS sequence"/>
</dbReference>
<reference evidence="2" key="1">
    <citation type="submission" date="2020-08" db="EMBL/GenBank/DDBJ databases">
        <title>Genome public.</title>
        <authorList>
            <person name="Liu C."/>
            <person name="Sun Q."/>
        </authorList>
    </citation>
    <scope>NUCLEOTIDE SEQUENCE</scope>
    <source>
        <strain evidence="2">NSJ-44</strain>
    </source>
</reference>
<feature type="domain" description="Uroporphyrinogen decarboxylase (URO-D)" evidence="1">
    <location>
        <begin position="69"/>
        <end position="308"/>
    </location>
</feature>
<dbReference type="EMBL" id="JACRSO010000001">
    <property type="protein sequence ID" value="MBC8528560.1"/>
    <property type="molecule type" value="Genomic_DNA"/>
</dbReference>